<keyword evidence="1" id="KW-0472">Membrane</keyword>
<evidence type="ECO:0000313" key="3">
    <source>
        <dbReference type="Proteomes" id="UP000178999"/>
    </source>
</evidence>
<name>A0A1F8CV47_9BACT</name>
<accession>A0A1F8CV47</accession>
<feature type="transmembrane region" description="Helical" evidence="1">
    <location>
        <begin position="6"/>
        <end position="30"/>
    </location>
</feature>
<evidence type="ECO:0000313" key="2">
    <source>
        <dbReference type="EMBL" id="OGM79956.1"/>
    </source>
</evidence>
<protein>
    <submittedName>
        <fullName evidence="2">Uncharacterized protein</fullName>
    </submittedName>
</protein>
<sequence>MDWQEIFYIIASVVGGLLIVLLGFLIWMLFQLKRTIGRIKRKTEKRVDSFVSLQRILKLKVAEWISKKLS</sequence>
<evidence type="ECO:0000256" key="1">
    <source>
        <dbReference type="SAM" id="Phobius"/>
    </source>
</evidence>
<gene>
    <name evidence="2" type="ORF">A2382_04690</name>
</gene>
<dbReference type="STRING" id="1802538.A2382_04690"/>
<reference evidence="2 3" key="1">
    <citation type="journal article" date="2016" name="Nat. Commun.">
        <title>Thousands of microbial genomes shed light on interconnected biogeochemical processes in an aquifer system.</title>
        <authorList>
            <person name="Anantharaman K."/>
            <person name="Brown C.T."/>
            <person name="Hug L.A."/>
            <person name="Sharon I."/>
            <person name="Castelle C.J."/>
            <person name="Probst A.J."/>
            <person name="Thomas B.C."/>
            <person name="Singh A."/>
            <person name="Wilkins M.J."/>
            <person name="Karaoz U."/>
            <person name="Brodie E.L."/>
            <person name="Williams K.H."/>
            <person name="Hubbard S.S."/>
            <person name="Banfield J.F."/>
        </authorList>
    </citation>
    <scope>NUCLEOTIDE SEQUENCE [LARGE SCALE GENOMIC DNA]</scope>
</reference>
<comment type="caution">
    <text evidence="2">The sequence shown here is derived from an EMBL/GenBank/DDBJ whole genome shotgun (WGS) entry which is preliminary data.</text>
</comment>
<keyword evidence="1" id="KW-0812">Transmembrane</keyword>
<organism evidence="2 3">
    <name type="scientific">Candidatus Woesebacteria bacterium RIFOXYB1_FULL_38_16</name>
    <dbReference type="NCBI Taxonomy" id="1802538"/>
    <lineage>
        <taxon>Bacteria</taxon>
        <taxon>Candidatus Woeseibacteriota</taxon>
    </lineage>
</organism>
<keyword evidence="1" id="KW-1133">Transmembrane helix</keyword>
<dbReference type="Proteomes" id="UP000178999">
    <property type="component" value="Unassembled WGS sequence"/>
</dbReference>
<dbReference type="EMBL" id="MGHY01000005">
    <property type="protein sequence ID" value="OGM79956.1"/>
    <property type="molecule type" value="Genomic_DNA"/>
</dbReference>
<dbReference type="AlphaFoldDB" id="A0A1F8CV47"/>
<proteinExistence type="predicted"/>